<gene>
    <name evidence="1" type="ORF">O6H91_07G073300</name>
</gene>
<evidence type="ECO:0000313" key="2">
    <source>
        <dbReference type="Proteomes" id="UP001162992"/>
    </source>
</evidence>
<comment type="caution">
    <text evidence="1">The sequence shown here is derived from an EMBL/GenBank/DDBJ whole genome shotgun (WGS) entry which is preliminary data.</text>
</comment>
<dbReference type="EMBL" id="CM055098">
    <property type="protein sequence ID" value="KAJ7549881.1"/>
    <property type="molecule type" value="Genomic_DNA"/>
</dbReference>
<keyword evidence="2" id="KW-1185">Reference proteome</keyword>
<sequence>MTGYQQVPVVEMKSMRDQDGNLEDGNLGNMVVLDLQEHSPVITSGTHNGDSFSAHEPLALSQAEILSSGSQRSLIRTASVGFKRLVSQHVKRLSFKQSASQDLSSDADSPDHPTAVHPVSMSPGHQPKLRKLRRSTTAAGQGLQGLRFITQKTGNANPRKQWETVESRFKQLVSSDGRLARADFGTCIGMKESKEFAGALFDALVCKGGTKVESISKEELYEYWQQMTNQNFDSRMQVFFQMCDKNSDGRISEEEVKEIIVLSASANKLSKLKEQADEYAALIMEELDPNGRGYIELWQFEMLMRIPAADNSNESILRYSHTLSRTLATKKRKTQFGNLTQSMKYFLKENWKRFWVIALWLIAMAGLFVWKFRQYRHRSGFEVMGYCLCTAKGAAEILKLNMALILLPVCRNTITWLRSTVIGTVVPFNDNLNFHMIIAGAIAIAVIVHGGTHLACDFPRIEHSSNDTFMSAIGSDFHYRKPSYGQFVLSVEGVTGLIMVILMAFIFLLATHWFRRSIVKLPWPFHRLSGYNSFWYSHHLLVLVYILLLIHSIFLFLTHKWFEKTTWMYLAIPMLLYARERIVRAIRSTLYAVQTLKASIYTGNVLALQMQKPSGFKYKSGMYLFLKCPSIARFQWHPFSITSAPSDDYLSVHIRTLGDWTQDMKNVFSEVCETVRDNRSGLLKAQYTFKDGQQKSRFPTLHIDGPYGAPAQDYRKYDVLLLVGLGIGATPFISILKDMLNNLKQIDLPETENSGMDASAHDSNVEKGRKHYVGPKNAYFYWVTREQGSFDWFKGVMNEIAEFDQEGVIEMHNYLTSVYEEGDARSALIAMLQALHHAKNGVDVLSGSQVRTHFARPDWKKVFSRLAATHRNAKIGVFYCGPVPLAKELDTLSQEYTRTRSTQFDFHKENF</sequence>
<protein>
    <submittedName>
        <fullName evidence="1">Uncharacterized protein</fullName>
    </submittedName>
</protein>
<organism evidence="1 2">
    <name type="scientific">Diphasiastrum complanatum</name>
    <name type="common">Issler's clubmoss</name>
    <name type="synonym">Lycopodium complanatum</name>
    <dbReference type="NCBI Taxonomy" id="34168"/>
    <lineage>
        <taxon>Eukaryota</taxon>
        <taxon>Viridiplantae</taxon>
        <taxon>Streptophyta</taxon>
        <taxon>Embryophyta</taxon>
        <taxon>Tracheophyta</taxon>
        <taxon>Lycopodiopsida</taxon>
        <taxon>Lycopodiales</taxon>
        <taxon>Lycopodiaceae</taxon>
        <taxon>Lycopodioideae</taxon>
        <taxon>Diphasiastrum</taxon>
    </lineage>
</organism>
<name>A0ACC2D6I5_DIPCM</name>
<evidence type="ECO:0000313" key="1">
    <source>
        <dbReference type="EMBL" id="KAJ7549881.1"/>
    </source>
</evidence>
<proteinExistence type="predicted"/>
<dbReference type="Proteomes" id="UP001162992">
    <property type="component" value="Chromosome 7"/>
</dbReference>
<accession>A0ACC2D6I5</accession>
<reference evidence="2" key="1">
    <citation type="journal article" date="2024" name="Proc. Natl. Acad. Sci. U.S.A.">
        <title>Extraordinary preservation of gene collinearity over three hundred million years revealed in homosporous lycophytes.</title>
        <authorList>
            <person name="Li C."/>
            <person name="Wickell D."/>
            <person name="Kuo L.Y."/>
            <person name="Chen X."/>
            <person name="Nie B."/>
            <person name="Liao X."/>
            <person name="Peng D."/>
            <person name="Ji J."/>
            <person name="Jenkins J."/>
            <person name="Williams M."/>
            <person name="Shu S."/>
            <person name="Plott C."/>
            <person name="Barry K."/>
            <person name="Rajasekar S."/>
            <person name="Grimwood J."/>
            <person name="Han X."/>
            <person name="Sun S."/>
            <person name="Hou Z."/>
            <person name="He W."/>
            <person name="Dai G."/>
            <person name="Sun C."/>
            <person name="Schmutz J."/>
            <person name="Leebens-Mack J.H."/>
            <person name="Li F.W."/>
            <person name="Wang L."/>
        </authorList>
    </citation>
    <scope>NUCLEOTIDE SEQUENCE [LARGE SCALE GENOMIC DNA]</scope>
    <source>
        <strain evidence="2">cv. PW_Plant_1</strain>
    </source>
</reference>